<evidence type="ECO:0000313" key="2">
    <source>
        <dbReference type="Proteomes" id="UP000770661"/>
    </source>
</evidence>
<dbReference type="Proteomes" id="UP000770661">
    <property type="component" value="Unassembled WGS sequence"/>
</dbReference>
<dbReference type="AlphaFoldDB" id="A0A8J4Y505"/>
<name>A0A8J4Y505_CHIOP</name>
<gene>
    <name evidence="1" type="ORF">GWK47_054515</name>
</gene>
<keyword evidence="2" id="KW-1185">Reference proteome</keyword>
<dbReference type="EMBL" id="JACEEZ010017633">
    <property type="protein sequence ID" value="KAG0717411.1"/>
    <property type="molecule type" value="Genomic_DNA"/>
</dbReference>
<accession>A0A8J4Y505</accession>
<proteinExistence type="predicted"/>
<sequence length="160" mass="18125">MLGTQRKDKVLKLVQAILIFKLHRSGIWGECKQSPFIDSGLPCQLYPEHKDRRCKFSPLITFLAKKGARSIGQLPPCEDSLCSIRLGPTIGGYWRAPLKTCRLSHTLAGWFWETRMAVRSKSDGWRVTAPDSFEFISPKCRRTAPVRLLLHTNGLKCTVV</sequence>
<reference evidence="1" key="1">
    <citation type="submission" date="2020-07" db="EMBL/GenBank/DDBJ databases">
        <title>The High-quality genome of the commercially important snow crab, Chionoecetes opilio.</title>
        <authorList>
            <person name="Jeong J.-H."/>
            <person name="Ryu S."/>
        </authorList>
    </citation>
    <scope>NUCLEOTIDE SEQUENCE</scope>
    <source>
        <strain evidence="1">MADBK_172401_WGS</strain>
        <tissue evidence="1">Digestive gland</tissue>
    </source>
</reference>
<organism evidence="1 2">
    <name type="scientific">Chionoecetes opilio</name>
    <name type="common">Atlantic snow crab</name>
    <name type="synonym">Cancer opilio</name>
    <dbReference type="NCBI Taxonomy" id="41210"/>
    <lineage>
        <taxon>Eukaryota</taxon>
        <taxon>Metazoa</taxon>
        <taxon>Ecdysozoa</taxon>
        <taxon>Arthropoda</taxon>
        <taxon>Crustacea</taxon>
        <taxon>Multicrustacea</taxon>
        <taxon>Malacostraca</taxon>
        <taxon>Eumalacostraca</taxon>
        <taxon>Eucarida</taxon>
        <taxon>Decapoda</taxon>
        <taxon>Pleocyemata</taxon>
        <taxon>Brachyura</taxon>
        <taxon>Eubrachyura</taxon>
        <taxon>Majoidea</taxon>
        <taxon>Majidae</taxon>
        <taxon>Chionoecetes</taxon>
    </lineage>
</organism>
<comment type="caution">
    <text evidence="1">The sequence shown here is derived from an EMBL/GenBank/DDBJ whole genome shotgun (WGS) entry which is preliminary data.</text>
</comment>
<protein>
    <submittedName>
        <fullName evidence="1">Uncharacterized protein</fullName>
    </submittedName>
</protein>
<evidence type="ECO:0000313" key="1">
    <source>
        <dbReference type="EMBL" id="KAG0717411.1"/>
    </source>
</evidence>